<evidence type="ECO:0000313" key="2">
    <source>
        <dbReference type="Proteomes" id="UP000548423"/>
    </source>
</evidence>
<dbReference type="Pfam" id="PF11155">
    <property type="entry name" value="DUF2935"/>
    <property type="match status" value="2"/>
</dbReference>
<evidence type="ECO:0000313" key="1">
    <source>
        <dbReference type="EMBL" id="NYE04059.1"/>
    </source>
</evidence>
<dbReference type="AlphaFoldDB" id="A0A852T8B9"/>
<organism evidence="1 2">
    <name type="scientific">Neobacillus niacini</name>
    <dbReference type="NCBI Taxonomy" id="86668"/>
    <lineage>
        <taxon>Bacteria</taxon>
        <taxon>Bacillati</taxon>
        <taxon>Bacillota</taxon>
        <taxon>Bacilli</taxon>
        <taxon>Bacillales</taxon>
        <taxon>Bacillaceae</taxon>
        <taxon>Neobacillus</taxon>
    </lineage>
</organism>
<sequence length="279" mass="32526">MKNLNPFIPWEEHYFWVNILLDHAVFVRDYLSHVEVNLVEEAVAFIGRFTELRNRLEQIPKNSQVNSQALIDFSRLSAQVSYDYYRFEGKVLNLQLNNKILINITPTYFNGTLNENGEYLRILQYYVNGTDYPPLPLVDLLDLWLEDQLGHASLLNRALDGVELILHEKVNTLSKLFSAHILKNDAIKGYLRFIPPHFPVQIAFAREVSGTVLAFNQLVEHVIKLYKGKEVLNATTLRFLEHHFPESCYFLTKLSGFVPEMERPPCSLTSYFKNYHNNY</sequence>
<accession>A0A852T8B9</accession>
<evidence type="ECO:0008006" key="3">
    <source>
        <dbReference type="Google" id="ProtNLM"/>
    </source>
</evidence>
<protein>
    <recommendedName>
        <fullName evidence="3">DUF2935 domain-containing protein</fullName>
    </recommendedName>
</protein>
<dbReference type="Gene3D" id="1.20.1260.120">
    <property type="entry name" value="Protein of unknown function DUF2935"/>
    <property type="match status" value="1"/>
</dbReference>
<comment type="caution">
    <text evidence="1">The sequence shown here is derived from an EMBL/GenBank/DDBJ whole genome shotgun (WGS) entry which is preliminary data.</text>
</comment>
<dbReference type="Proteomes" id="UP000548423">
    <property type="component" value="Unassembled WGS sequence"/>
</dbReference>
<reference evidence="2" key="2">
    <citation type="submission" date="2020-08" db="EMBL/GenBank/DDBJ databases">
        <title>The Agave Microbiome: Exploring the role of microbial communities in plant adaptations to desert environments.</title>
        <authorList>
            <person name="Partida-Martinez L.P."/>
        </authorList>
    </citation>
    <scope>NUCLEOTIDE SEQUENCE [LARGE SCALE GENOMIC DNA]</scope>
    <source>
        <strain evidence="2">AT2.8</strain>
    </source>
</reference>
<name>A0A852T8B9_9BACI</name>
<proteinExistence type="predicted"/>
<dbReference type="EMBL" id="JACCBX010000002">
    <property type="protein sequence ID" value="NYE04059.1"/>
    <property type="molecule type" value="Genomic_DNA"/>
</dbReference>
<dbReference type="SUPFAM" id="SSF158430">
    <property type="entry name" value="Bacillus cereus metalloprotein-like"/>
    <property type="match status" value="2"/>
</dbReference>
<reference evidence="2" key="1">
    <citation type="submission" date="2020-07" db="EMBL/GenBank/DDBJ databases">
        <authorList>
            <person name="Partida-Martinez L."/>
            <person name="Huntemann M."/>
            <person name="Clum A."/>
            <person name="Wang J."/>
            <person name="Palaniappan K."/>
            <person name="Ritter S."/>
            <person name="Chen I.-M."/>
            <person name="Stamatis D."/>
            <person name="Reddy T."/>
            <person name="O'Malley R."/>
            <person name="Daum C."/>
            <person name="Shapiro N."/>
            <person name="Ivanova N."/>
            <person name="Kyrpides N."/>
            <person name="Woyke T."/>
        </authorList>
    </citation>
    <scope>NUCLEOTIDE SEQUENCE [LARGE SCALE GENOMIC DNA]</scope>
    <source>
        <strain evidence="2">AT2.8</strain>
    </source>
</reference>
<gene>
    <name evidence="1" type="ORF">F4694_000803</name>
</gene>
<dbReference type="InterPro" id="IPR021328">
    <property type="entry name" value="CotB-like"/>
</dbReference>